<gene>
    <name evidence="1" type="ORF">VNO77_22750</name>
</gene>
<dbReference type="EMBL" id="JAYMYQ010000005">
    <property type="protein sequence ID" value="KAK7328636.1"/>
    <property type="molecule type" value="Genomic_DNA"/>
</dbReference>
<protein>
    <submittedName>
        <fullName evidence="1">Uncharacterized protein</fullName>
    </submittedName>
</protein>
<proteinExistence type="predicted"/>
<dbReference type="AlphaFoldDB" id="A0AAN9L446"/>
<organism evidence="1 2">
    <name type="scientific">Canavalia gladiata</name>
    <name type="common">Sword bean</name>
    <name type="synonym">Dolichos gladiatus</name>
    <dbReference type="NCBI Taxonomy" id="3824"/>
    <lineage>
        <taxon>Eukaryota</taxon>
        <taxon>Viridiplantae</taxon>
        <taxon>Streptophyta</taxon>
        <taxon>Embryophyta</taxon>
        <taxon>Tracheophyta</taxon>
        <taxon>Spermatophyta</taxon>
        <taxon>Magnoliopsida</taxon>
        <taxon>eudicotyledons</taxon>
        <taxon>Gunneridae</taxon>
        <taxon>Pentapetalae</taxon>
        <taxon>rosids</taxon>
        <taxon>fabids</taxon>
        <taxon>Fabales</taxon>
        <taxon>Fabaceae</taxon>
        <taxon>Papilionoideae</taxon>
        <taxon>50 kb inversion clade</taxon>
        <taxon>NPAAA clade</taxon>
        <taxon>indigoferoid/millettioid clade</taxon>
        <taxon>Phaseoleae</taxon>
        <taxon>Canavalia</taxon>
    </lineage>
</organism>
<comment type="caution">
    <text evidence="1">The sequence shown here is derived from an EMBL/GenBank/DDBJ whole genome shotgun (WGS) entry which is preliminary data.</text>
</comment>
<name>A0AAN9L446_CANGL</name>
<keyword evidence="2" id="KW-1185">Reference proteome</keyword>
<reference evidence="1 2" key="1">
    <citation type="submission" date="2024-01" db="EMBL/GenBank/DDBJ databases">
        <title>The genomes of 5 underutilized Papilionoideae crops provide insights into root nodulation and disease resistanc.</title>
        <authorList>
            <person name="Jiang F."/>
        </authorList>
    </citation>
    <scope>NUCLEOTIDE SEQUENCE [LARGE SCALE GENOMIC DNA]</scope>
    <source>
        <strain evidence="1">LVBAO_FW01</strain>
        <tissue evidence="1">Leaves</tissue>
    </source>
</reference>
<evidence type="ECO:0000313" key="2">
    <source>
        <dbReference type="Proteomes" id="UP001367508"/>
    </source>
</evidence>
<accession>A0AAN9L446</accession>
<sequence length="116" mass="12887">MRTAADFDHGLPLIRTSTDKVGTEAIASATVGKISAEFFGCNSRQCADANSQDPSQSFPLQTDQKACERNTDLCFFMKLKIDLVEIFSFLGEKDASQSLWRIAIRESHQFLVSCCQ</sequence>
<dbReference type="Proteomes" id="UP001367508">
    <property type="component" value="Unassembled WGS sequence"/>
</dbReference>
<evidence type="ECO:0000313" key="1">
    <source>
        <dbReference type="EMBL" id="KAK7328636.1"/>
    </source>
</evidence>